<dbReference type="Proteomes" id="UP000594638">
    <property type="component" value="Unassembled WGS sequence"/>
</dbReference>
<organism evidence="2 3">
    <name type="scientific">Olea europaea subsp. europaea</name>
    <dbReference type="NCBI Taxonomy" id="158383"/>
    <lineage>
        <taxon>Eukaryota</taxon>
        <taxon>Viridiplantae</taxon>
        <taxon>Streptophyta</taxon>
        <taxon>Embryophyta</taxon>
        <taxon>Tracheophyta</taxon>
        <taxon>Spermatophyta</taxon>
        <taxon>Magnoliopsida</taxon>
        <taxon>eudicotyledons</taxon>
        <taxon>Gunneridae</taxon>
        <taxon>Pentapetalae</taxon>
        <taxon>asterids</taxon>
        <taxon>lamiids</taxon>
        <taxon>Lamiales</taxon>
        <taxon>Oleaceae</taxon>
        <taxon>Oleeae</taxon>
        <taxon>Olea</taxon>
    </lineage>
</organism>
<dbReference type="PANTHER" id="PTHR21071">
    <property type="entry name" value="UDP-N-ACETYLENOLPYRUVOYLGLUCOSAMINE REDUCTASE"/>
    <property type="match status" value="1"/>
</dbReference>
<dbReference type="InterPro" id="IPR006094">
    <property type="entry name" value="Oxid_FAD_bind_N"/>
</dbReference>
<dbReference type="Gene3D" id="3.30.43.10">
    <property type="entry name" value="Uridine Diphospho-n-acetylenolpyruvylglucosamine Reductase, domain 2"/>
    <property type="match status" value="1"/>
</dbReference>
<reference evidence="2 3" key="1">
    <citation type="submission" date="2019-12" db="EMBL/GenBank/DDBJ databases">
        <authorList>
            <person name="Alioto T."/>
            <person name="Alioto T."/>
            <person name="Gomez Garrido J."/>
        </authorList>
    </citation>
    <scope>NUCLEOTIDE SEQUENCE [LARGE SCALE GENOMIC DNA]</scope>
</reference>
<protein>
    <submittedName>
        <fullName evidence="2">Udp-n-acetylenolpyruvoylglucosamine reductase</fullName>
    </submittedName>
</protein>
<evidence type="ECO:0000313" key="2">
    <source>
        <dbReference type="EMBL" id="CAA2958756.1"/>
    </source>
</evidence>
<evidence type="ECO:0000313" key="3">
    <source>
        <dbReference type="Proteomes" id="UP000594638"/>
    </source>
</evidence>
<dbReference type="SUPFAM" id="SSF56176">
    <property type="entry name" value="FAD-binding/transporter-associated domain-like"/>
    <property type="match status" value="1"/>
</dbReference>
<comment type="caution">
    <text evidence="2">The sequence shown here is derived from an EMBL/GenBank/DDBJ whole genome shotgun (WGS) entry which is preliminary data.</text>
</comment>
<dbReference type="InterPro" id="IPR016169">
    <property type="entry name" value="FAD-bd_PCMH_sub2"/>
</dbReference>
<dbReference type="AlphaFoldDB" id="A0A8S0PWA4"/>
<keyword evidence="3" id="KW-1185">Reference proteome</keyword>
<gene>
    <name evidence="2" type="ORF">OLEA9_A007445</name>
</gene>
<sequence>MLLKNLSTWGIGGPCKYFARVFDQTQLICAIRYCNEHSIRFMIIGMQCATEGLTGLEFAGGIPGTVGAAAYMNAGANGLETADTIDCVEIITTEGEHRTVKRSDLDFGYPSSPFRNMKTLQPSLLQHSD</sequence>
<accession>A0A8S0PWA4</accession>
<dbReference type="GO" id="GO:0005829">
    <property type="term" value="C:cytosol"/>
    <property type="evidence" value="ECO:0007669"/>
    <property type="project" value="TreeGrafter"/>
</dbReference>
<dbReference type="GO" id="GO:0050660">
    <property type="term" value="F:flavin adenine dinucleotide binding"/>
    <property type="evidence" value="ECO:0007669"/>
    <property type="project" value="InterPro"/>
</dbReference>
<dbReference type="Gramene" id="OE9A007445T1">
    <property type="protein sequence ID" value="OE9A007445C1"/>
    <property type="gene ID" value="OE9A007445"/>
</dbReference>
<dbReference type="OrthoDB" id="66620at2759"/>
<dbReference type="InterPro" id="IPR036318">
    <property type="entry name" value="FAD-bd_PCMH-like_sf"/>
</dbReference>
<dbReference type="InterPro" id="IPR003170">
    <property type="entry name" value="MurB"/>
</dbReference>
<feature type="domain" description="FAD linked oxidase N-terminal" evidence="1">
    <location>
        <begin position="50"/>
        <end position="100"/>
    </location>
</feature>
<dbReference type="EMBL" id="CACTIH010000284">
    <property type="protein sequence ID" value="CAA2958756.1"/>
    <property type="molecule type" value="Genomic_DNA"/>
</dbReference>
<dbReference type="Gene3D" id="3.30.465.10">
    <property type="match status" value="1"/>
</dbReference>
<dbReference type="GO" id="GO:0008762">
    <property type="term" value="F:UDP-N-acetylmuramate dehydrogenase activity"/>
    <property type="evidence" value="ECO:0007669"/>
    <property type="project" value="InterPro"/>
</dbReference>
<dbReference type="GO" id="GO:0071555">
    <property type="term" value="P:cell wall organization"/>
    <property type="evidence" value="ECO:0007669"/>
    <property type="project" value="TreeGrafter"/>
</dbReference>
<dbReference type="PANTHER" id="PTHR21071:SF4">
    <property type="entry name" value="UDP-N-ACETYLENOLPYRUVOYLGLUCOSAMINE REDUCTASE"/>
    <property type="match status" value="1"/>
</dbReference>
<dbReference type="Pfam" id="PF01565">
    <property type="entry name" value="FAD_binding_4"/>
    <property type="match status" value="1"/>
</dbReference>
<dbReference type="InterPro" id="IPR016167">
    <property type="entry name" value="FAD-bd_PCMH_sub1"/>
</dbReference>
<name>A0A8S0PWA4_OLEEU</name>
<proteinExistence type="predicted"/>
<evidence type="ECO:0000259" key="1">
    <source>
        <dbReference type="Pfam" id="PF01565"/>
    </source>
</evidence>